<protein>
    <recommendedName>
        <fullName evidence="2">Peptidase A2 domain-containing protein</fullName>
    </recommendedName>
</protein>
<dbReference type="PROSITE" id="PS50175">
    <property type="entry name" value="ASP_PROT_RETROV"/>
    <property type="match status" value="1"/>
</dbReference>
<evidence type="ECO:0000313" key="3">
    <source>
        <dbReference type="EMBL" id="OGG29200.1"/>
    </source>
</evidence>
<feature type="domain" description="Peptidase A2" evidence="2">
    <location>
        <begin position="34"/>
        <end position="110"/>
    </location>
</feature>
<keyword evidence="1" id="KW-0378">Hydrolase</keyword>
<evidence type="ECO:0000256" key="1">
    <source>
        <dbReference type="ARBA" id="ARBA00022801"/>
    </source>
</evidence>
<dbReference type="GO" id="GO:0006508">
    <property type="term" value="P:proteolysis"/>
    <property type="evidence" value="ECO:0007669"/>
    <property type="project" value="InterPro"/>
</dbReference>
<dbReference type="AlphaFoldDB" id="A0A1F6AX05"/>
<gene>
    <name evidence="3" type="ORF">A2973_03660</name>
</gene>
<organism evidence="3 4">
    <name type="scientific">Candidatus Gottesmanbacteria bacterium RIFCSPLOWO2_01_FULL_49_10</name>
    <dbReference type="NCBI Taxonomy" id="1798396"/>
    <lineage>
        <taxon>Bacteria</taxon>
        <taxon>Candidatus Gottesmaniibacteriota</taxon>
    </lineage>
</organism>
<dbReference type="Gene3D" id="2.40.70.10">
    <property type="entry name" value="Acid Proteases"/>
    <property type="match status" value="1"/>
</dbReference>
<evidence type="ECO:0000313" key="4">
    <source>
        <dbReference type="Proteomes" id="UP000176409"/>
    </source>
</evidence>
<dbReference type="SUPFAM" id="SSF50630">
    <property type="entry name" value="Acid proteases"/>
    <property type="match status" value="1"/>
</dbReference>
<sequence length="135" mass="14868">MKWTYSYIEDPSVPGKFVYIPLIEANLGEYRIAVTCLIDSGSPVTIIHSPLAVASGIIPSSGKKSILRGVGGDTILGYYHEVELLVCGYHYTCQAFLTADLQIPYCILGQVGFFQNFRVTFDLPKLSFEVVPVKS</sequence>
<dbReference type="GO" id="GO:0004190">
    <property type="term" value="F:aspartic-type endopeptidase activity"/>
    <property type="evidence" value="ECO:0007669"/>
    <property type="project" value="InterPro"/>
</dbReference>
<dbReference type="STRING" id="1798396.A2973_03660"/>
<accession>A0A1F6AX05</accession>
<dbReference type="InterPro" id="IPR001995">
    <property type="entry name" value="Peptidase_A2_cat"/>
</dbReference>
<evidence type="ECO:0000259" key="2">
    <source>
        <dbReference type="PROSITE" id="PS50175"/>
    </source>
</evidence>
<name>A0A1F6AX05_9BACT</name>
<proteinExistence type="predicted"/>
<dbReference type="InterPro" id="IPR021109">
    <property type="entry name" value="Peptidase_aspartic_dom_sf"/>
</dbReference>
<dbReference type="Proteomes" id="UP000176409">
    <property type="component" value="Unassembled WGS sequence"/>
</dbReference>
<comment type="caution">
    <text evidence="3">The sequence shown here is derived from an EMBL/GenBank/DDBJ whole genome shotgun (WGS) entry which is preliminary data.</text>
</comment>
<reference evidence="3 4" key="1">
    <citation type="journal article" date="2016" name="Nat. Commun.">
        <title>Thousands of microbial genomes shed light on interconnected biogeochemical processes in an aquifer system.</title>
        <authorList>
            <person name="Anantharaman K."/>
            <person name="Brown C.T."/>
            <person name="Hug L.A."/>
            <person name="Sharon I."/>
            <person name="Castelle C.J."/>
            <person name="Probst A.J."/>
            <person name="Thomas B.C."/>
            <person name="Singh A."/>
            <person name="Wilkins M.J."/>
            <person name="Karaoz U."/>
            <person name="Brodie E.L."/>
            <person name="Williams K.H."/>
            <person name="Hubbard S.S."/>
            <person name="Banfield J.F."/>
        </authorList>
    </citation>
    <scope>NUCLEOTIDE SEQUENCE [LARGE SCALE GENOMIC DNA]</scope>
</reference>
<dbReference type="EMBL" id="MFJZ01000056">
    <property type="protein sequence ID" value="OGG29200.1"/>
    <property type="molecule type" value="Genomic_DNA"/>
</dbReference>